<comment type="caution">
    <text evidence="1">The sequence shown here is derived from an EMBL/GenBank/DDBJ whole genome shotgun (WGS) entry which is preliminary data.</text>
</comment>
<gene>
    <name evidence="1" type="ORF">BZA70DRAFT_270139</name>
</gene>
<sequence>MLVRVRWSRLSLILLIQCYFCSSSFFLHRPYSLLPSVIRTRRSPFRARHRKREEYTVRILEGKFCGFCQLLIRYSKKGAGDLMIILWTVV</sequence>
<dbReference type="Proteomes" id="UP001498771">
    <property type="component" value="Unassembled WGS sequence"/>
</dbReference>
<protein>
    <recommendedName>
        <fullName evidence="3">Secreted protein</fullName>
    </recommendedName>
</protein>
<evidence type="ECO:0000313" key="1">
    <source>
        <dbReference type="EMBL" id="KAK7206976.1"/>
    </source>
</evidence>
<feature type="non-terminal residue" evidence="1">
    <location>
        <position position="90"/>
    </location>
</feature>
<dbReference type="RefSeq" id="XP_064770009.1">
    <property type="nucleotide sequence ID" value="XM_064911257.1"/>
</dbReference>
<evidence type="ECO:0008006" key="3">
    <source>
        <dbReference type="Google" id="ProtNLM"/>
    </source>
</evidence>
<evidence type="ECO:0000313" key="2">
    <source>
        <dbReference type="Proteomes" id="UP001498771"/>
    </source>
</evidence>
<name>A0ABR1FAU7_9ASCO</name>
<organism evidence="1 2">
    <name type="scientific">Myxozyma melibiosi</name>
    <dbReference type="NCBI Taxonomy" id="54550"/>
    <lineage>
        <taxon>Eukaryota</taxon>
        <taxon>Fungi</taxon>
        <taxon>Dikarya</taxon>
        <taxon>Ascomycota</taxon>
        <taxon>Saccharomycotina</taxon>
        <taxon>Lipomycetes</taxon>
        <taxon>Lipomycetales</taxon>
        <taxon>Lipomycetaceae</taxon>
        <taxon>Myxozyma</taxon>
    </lineage>
</organism>
<dbReference type="EMBL" id="JBBJBU010000001">
    <property type="protein sequence ID" value="KAK7206976.1"/>
    <property type="molecule type" value="Genomic_DNA"/>
</dbReference>
<accession>A0ABR1FAU7</accession>
<reference evidence="1 2" key="1">
    <citation type="submission" date="2024-03" db="EMBL/GenBank/DDBJ databases">
        <title>Genome-scale model development and genomic sequencing of the oleaginous clade Lipomyces.</title>
        <authorList>
            <consortium name="Lawrence Berkeley National Laboratory"/>
            <person name="Czajka J.J."/>
            <person name="Han Y."/>
            <person name="Kim J."/>
            <person name="Mondo S.J."/>
            <person name="Hofstad B.A."/>
            <person name="Robles A."/>
            <person name="Haridas S."/>
            <person name="Riley R."/>
            <person name="LaButti K."/>
            <person name="Pangilinan J."/>
            <person name="Andreopoulos W."/>
            <person name="Lipzen A."/>
            <person name="Yan J."/>
            <person name="Wang M."/>
            <person name="Ng V."/>
            <person name="Grigoriev I.V."/>
            <person name="Spatafora J.W."/>
            <person name="Magnuson J.K."/>
            <person name="Baker S.E."/>
            <person name="Pomraning K.R."/>
        </authorList>
    </citation>
    <scope>NUCLEOTIDE SEQUENCE [LARGE SCALE GENOMIC DNA]</scope>
    <source>
        <strain evidence="1 2">Phaff 52-87</strain>
    </source>
</reference>
<dbReference type="GeneID" id="90036769"/>
<proteinExistence type="predicted"/>
<keyword evidence="2" id="KW-1185">Reference proteome</keyword>